<evidence type="ECO:0000256" key="1">
    <source>
        <dbReference type="SAM" id="Phobius"/>
    </source>
</evidence>
<feature type="transmembrane region" description="Helical" evidence="1">
    <location>
        <begin position="111"/>
        <end position="136"/>
    </location>
</feature>
<dbReference type="KEGG" id="cgc:Cyagr_0223"/>
<sequence>MSLLLAALDAAPVTLRQAGLDQASGAYGDLDAMEILLEYAPLTYPPYMLAGIGLAMAVLCGLTFARMIQNRLEGWKQDRLALLPIANLETTMPYAGLVIGVTLFIGASLQVFGFAAGAALLVAFVLSLLTGGALWVQLERLMAQVQDGTFSAVDFDNFDQFF</sequence>
<evidence type="ECO:0000313" key="3">
    <source>
        <dbReference type="Proteomes" id="UP000010388"/>
    </source>
</evidence>
<dbReference type="Proteomes" id="UP000010388">
    <property type="component" value="Chromosome"/>
</dbReference>
<feature type="transmembrane region" description="Helical" evidence="1">
    <location>
        <begin position="80"/>
        <end position="105"/>
    </location>
</feature>
<name>K9P248_CYAGP</name>
<dbReference type="AlphaFoldDB" id="K9P248"/>
<feature type="transmembrane region" description="Helical" evidence="1">
    <location>
        <begin position="47"/>
        <end position="68"/>
    </location>
</feature>
<organism evidence="2 3">
    <name type="scientific">Cyanobium gracile (strain ATCC 27147 / PCC 6307)</name>
    <dbReference type="NCBI Taxonomy" id="292564"/>
    <lineage>
        <taxon>Bacteria</taxon>
        <taxon>Bacillati</taxon>
        <taxon>Cyanobacteriota</taxon>
        <taxon>Cyanophyceae</taxon>
        <taxon>Synechococcales</taxon>
        <taxon>Prochlorococcaceae</taxon>
        <taxon>Cyanobium</taxon>
    </lineage>
</organism>
<gene>
    <name evidence="2" type="ordered locus">Cyagr_0223</name>
</gene>
<dbReference type="HOGENOM" id="CLU_152016_1_0_3"/>
<proteinExistence type="predicted"/>
<keyword evidence="1" id="KW-0812">Transmembrane</keyword>
<dbReference type="PATRIC" id="fig|292564.3.peg.207"/>
<accession>K9P248</accession>
<evidence type="ECO:0000313" key="2">
    <source>
        <dbReference type="EMBL" id="AFY27427.1"/>
    </source>
</evidence>
<dbReference type="EMBL" id="CP003495">
    <property type="protein sequence ID" value="AFY27427.1"/>
    <property type="molecule type" value="Genomic_DNA"/>
</dbReference>
<dbReference type="STRING" id="292564.Cyagr_0223"/>
<keyword evidence="1" id="KW-1133">Transmembrane helix</keyword>
<reference evidence="3" key="1">
    <citation type="journal article" date="2013" name="Proc. Natl. Acad. Sci. U.S.A.">
        <title>Improving the coverage of the cyanobacterial phylum using diversity-driven genome sequencing.</title>
        <authorList>
            <person name="Shih P.M."/>
            <person name="Wu D."/>
            <person name="Latifi A."/>
            <person name="Axen S.D."/>
            <person name="Fewer D.P."/>
            <person name="Talla E."/>
            <person name="Calteau A."/>
            <person name="Cai F."/>
            <person name="Tandeau de Marsac N."/>
            <person name="Rippka R."/>
            <person name="Herdman M."/>
            <person name="Sivonen K."/>
            <person name="Coursin T."/>
            <person name="Laurent T."/>
            <person name="Goodwin L."/>
            <person name="Nolan M."/>
            <person name="Davenport K.W."/>
            <person name="Han C.S."/>
            <person name="Rubin E.M."/>
            <person name="Eisen J.A."/>
            <person name="Woyke T."/>
            <person name="Gugger M."/>
            <person name="Kerfeld C.A."/>
        </authorList>
    </citation>
    <scope>NUCLEOTIDE SEQUENCE [LARGE SCALE GENOMIC DNA]</scope>
    <source>
        <strain evidence="3">ATCC 27147 / PCC 6307</strain>
    </source>
</reference>
<dbReference type="eggNOG" id="ENOG5032U0G">
    <property type="taxonomic scope" value="Bacteria"/>
</dbReference>
<protein>
    <submittedName>
        <fullName evidence="2">Uncharacterized protein</fullName>
    </submittedName>
</protein>
<keyword evidence="1" id="KW-0472">Membrane</keyword>